<dbReference type="EMBL" id="JARKIE010000058">
    <property type="protein sequence ID" value="KAJ7691476.1"/>
    <property type="molecule type" value="Genomic_DNA"/>
</dbReference>
<reference evidence="1" key="1">
    <citation type="submission" date="2023-03" db="EMBL/GenBank/DDBJ databases">
        <title>Massive genome expansion in bonnet fungi (Mycena s.s.) driven by repeated elements and novel gene families across ecological guilds.</title>
        <authorList>
            <consortium name="Lawrence Berkeley National Laboratory"/>
            <person name="Harder C.B."/>
            <person name="Miyauchi S."/>
            <person name="Viragh M."/>
            <person name="Kuo A."/>
            <person name="Thoen E."/>
            <person name="Andreopoulos B."/>
            <person name="Lu D."/>
            <person name="Skrede I."/>
            <person name="Drula E."/>
            <person name="Henrissat B."/>
            <person name="Morin E."/>
            <person name="Kohler A."/>
            <person name="Barry K."/>
            <person name="LaButti K."/>
            <person name="Morin E."/>
            <person name="Salamov A."/>
            <person name="Lipzen A."/>
            <person name="Mereny Z."/>
            <person name="Hegedus B."/>
            <person name="Baldrian P."/>
            <person name="Stursova M."/>
            <person name="Weitz H."/>
            <person name="Taylor A."/>
            <person name="Grigoriev I.V."/>
            <person name="Nagy L.G."/>
            <person name="Martin F."/>
            <person name="Kauserud H."/>
        </authorList>
    </citation>
    <scope>NUCLEOTIDE SEQUENCE</scope>
    <source>
        <strain evidence="1">CBHHK067</strain>
    </source>
</reference>
<name>A0AAD7DH80_MYCRO</name>
<dbReference type="Pfam" id="PF00023">
    <property type="entry name" value="Ank"/>
    <property type="match status" value="1"/>
</dbReference>
<accession>A0AAD7DH80</accession>
<protein>
    <submittedName>
        <fullName evidence="1">Uncharacterized protein</fullName>
    </submittedName>
</protein>
<gene>
    <name evidence="1" type="ORF">B0H17DRAFT_1063225</name>
</gene>
<dbReference type="SUPFAM" id="SSF48403">
    <property type="entry name" value="Ankyrin repeat"/>
    <property type="match status" value="1"/>
</dbReference>
<dbReference type="Proteomes" id="UP001221757">
    <property type="component" value="Unassembled WGS sequence"/>
</dbReference>
<comment type="caution">
    <text evidence="1">The sequence shown here is derived from an EMBL/GenBank/DDBJ whole genome shotgun (WGS) entry which is preliminary data.</text>
</comment>
<dbReference type="InterPro" id="IPR002110">
    <property type="entry name" value="Ankyrin_rpt"/>
</dbReference>
<keyword evidence="2" id="KW-1185">Reference proteome</keyword>
<dbReference type="Gene3D" id="1.25.40.20">
    <property type="entry name" value="Ankyrin repeat-containing domain"/>
    <property type="match status" value="1"/>
</dbReference>
<organism evidence="1 2">
    <name type="scientific">Mycena rosella</name>
    <name type="common">Pink bonnet</name>
    <name type="synonym">Agaricus rosellus</name>
    <dbReference type="NCBI Taxonomy" id="1033263"/>
    <lineage>
        <taxon>Eukaryota</taxon>
        <taxon>Fungi</taxon>
        <taxon>Dikarya</taxon>
        <taxon>Basidiomycota</taxon>
        <taxon>Agaricomycotina</taxon>
        <taxon>Agaricomycetes</taxon>
        <taxon>Agaricomycetidae</taxon>
        <taxon>Agaricales</taxon>
        <taxon>Marasmiineae</taxon>
        <taxon>Mycenaceae</taxon>
        <taxon>Mycena</taxon>
    </lineage>
</organism>
<dbReference type="InterPro" id="IPR036770">
    <property type="entry name" value="Ankyrin_rpt-contain_sf"/>
</dbReference>
<dbReference type="AlphaFoldDB" id="A0AAD7DH80"/>
<sequence length="84" mass="9265">MFADMEIGELFGTPLHVASLMGNTKIITLLLGKLRHEDANTEWGLFGTALDVAKVLHNNEAADLLKEGGLKEKCDELLKLRTFP</sequence>
<evidence type="ECO:0000313" key="2">
    <source>
        <dbReference type="Proteomes" id="UP001221757"/>
    </source>
</evidence>
<evidence type="ECO:0000313" key="1">
    <source>
        <dbReference type="EMBL" id="KAJ7691476.1"/>
    </source>
</evidence>
<proteinExistence type="predicted"/>